<keyword evidence="1" id="KW-0808">Transferase</keyword>
<name>A0ABN3Q3F0_9ACTN</name>
<dbReference type="SUPFAM" id="SSF53335">
    <property type="entry name" value="S-adenosyl-L-methionine-dependent methyltransferases"/>
    <property type="match status" value="1"/>
</dbReference>
<organism evidence="1 2">
    <name type="scientific">Streptomyces axinellae</name>
    <dbReference type="NCBI Taxonomy" id="552788"/>
    <lineage>
        <taxon>Bacteria</taxon>
        <taxon>Bacillati</taxon>
        <taxon>Actinomycetota</taxon>
        <taxon>Actinomycetes</taxon>
        <taxon>Kitasatosporales</taxon>
        <taxon>Streptomycetaceae</taxon>
        <taxon>Streptomyces</taxon>
    </lineage>
</organism>
<dbReference type="GO" id="GO:0008168">
    <property type="term" value="F:methyltransferase activity"/>
    <property type="evidence" value="ECO:0007669"/>
    <property type="project" value="UniProtKB-KW"/>
</dbReference>
<dbReference type="EMBL" id="BAAARJ010000008">
    <property type="protein sequence ID" value="GAA2613319.1"/>
    <property type="molecule type" value="Genomic_DNA"/>
</dbReference>
<evidence type="ECO:0000313" key="2">
    <source>
        <dbReference type="Proteomes" id="UP001501447"/>
    </source>
</evidence>
<keyword evidence="2" id="KW-1185">Reference proteome</keyword>
<dbReference type="GO" id="GO:0032259">
    <property type="term" value="P:methylation"/>
    <property type="evidence" value="ECO:0007669"/>
    <property type="project" value="UniProtKB-KW"/>
</dbReference>
<dbReference type="Proteomes" id="UP001501447">
    <property type="component" value="Unassembled WGS sequence"/>
</dbReference>
<dbReference type="Gene3D" id="3.40.50.150">
    <property type="entry name" value="Vaccinia Virus protein VP39"/>
    <property type="match status" value="1"/>
</dbReference>
<reference evidence="1 2" key="1">
    <citation type="journal article" date="2019" name="Int. J. Syst. Evol. Microbiol.">
        <title>The Global Catalogue of Microorganisms (GCM) 10K type strain sequencing project: providing services to taxonomists for standard genome sequencing and annotation.</title>
        <authorList>
            <consortium name="The Broad Institute Genomics Platform"/>
            <consortium name="The Broad Institute Genome Sequencing Center for Infectious Disease"/>
            <person name="Wu L."/>
            <person name="Ma J."/>
        </authorList>
    </citation>
    <scope>NUCLEOTIDE SEQUENCE [LARGE SCALE GENOMIC DNA]</scope>
    <source>
        <strain evidence="1 2">JCM 16373</strain>
    </source>
</reference>
<dbReference type="PIRSF" id="PIRSF017393">
    <property type="entry name" value="MTase_SAV2177"/>
    <property type="match status" value="1"/>
</dbReference>
<sequence>MYGRGRSIGAVMKETGHPQERINTGVAHSARVYDYILGGKNHYEADVAAGDAMVQVWPALPVHMRANRAFMHRVSRHLARERGIRQFLDIGTGLPTPPNLHEVVQEVEPRARVVYVDNDPIVLNYAQALLDSTPQGMTAYVQADMRDPDAILESARFREVLSLDEPIALTIIGILHFIHPGDDDHGLVERLLAPLPPGSYLAATIGTADFAPEEVGRVAERYAAEGMPMVLRTHAEAASFFDGLELEEPGVVQVHKWRPDPDDEKIRDVDIAMYGAVARKPF</sequence>
<protein>
    <submittedName>
        <fullName evidence="1">SAM-dependent methyltransferase</fullName>
    </submittedName>
</protein>
<comment type="caution">
    <text evidence="1">The sequence shown here is derived from an EMBL/GenBank/DDBJ whole genome shotgun (WGS) entry which is preliminary data.</text>
</comment>
<proteinExistence type="predicted"/>
<dbReference type="InterPro" id="IPR029063">
    <property type="entry name" value="SAM-dependent_MTases_sf"/>
</dbReference>
<evidence type="ECO:0000313" key="1">
    <source>
        <dbReference type="EMBL" id="GAA2613319.1"/>
    </source>
</evidence>
<keyword evidence="1" id="KW-0489">Methyltransferase</keyword>
<dbReference type="InterPro" id="IPR006764">
    <property type="entry name" value="SAM_dep_MeTrfase_SAV2177_type"/>
</dbReference>
<gene>
    <name evidence="1" type="ORF">GCM10009863_28790</name>
</gene>
<accession>A0ABN3Q3F0</accession>
<dbReference type="Pfam" id="PF04672">
    <property type="entry name" value="Methyltransf_19"/>
    <property type="match status" value="1"/>
</dbReference>